<keyword evidence="3" id="KW-0067">ATP-binding</keyword>
<dbReference type="InterPro" id="IPR050221">
    <property type="entry name" value="26S_Proteasome_ATPase"/>
</dbReference>
<dbReference type="PANTHER" id="PTHR23073">
    <property type="entry name" value="26S PROTEASOME REGULATORY SUBUNIT"/>
    <property type="match status" value="1"/>
</dbReference>
<name>A0AAU9DC87_9BACT</name>
<accession>A0AAU9DC87</accession>
<dbReference type="KEGG" id="fax:FUAX_24520"/>
<evidence type="ECO:0000256" key="3">
    <source>
        <dbReference type="ARBA" id="ARBA00022840"/>
    </source>
</evidence>
<evidence type="ECO:0000256" key="1">
    <source>
        <dbReference type="ARBA" id="ARBA00006914"/>
    </source>
</evidence>
<evidence type="ECO:0000313" key="5">
    <source>
        <dbReference type="EMBL" id="BDD10020.1"/>
    </source>
</evidence>
<dbReference type="AlphaFoldDB" id="A0AAU9DC87"/>
<dbReference type="GO" id="GO:0016887">
    <property type="term" value="F:ATP hydrolysis activity"/>
    <property type="evidence" value="ECO:0007669"/>
    <property type="project" value="InterPro"/>
</dbReference>
<dbReference type="InterPro" id="IPR003593">
    <property type="entry name" value="AAA+_ATPase"/>
</dbReference>
<dbReference type="EMBL" id="AP025314">
    <property type="protein sequence ID" value="BDD10020.1"/>
    <property type="molecule type" value="Genomic_DNA"/>
</dbReference>
<dbReference type="InterPro" id="IPR027417">
    <property type="entry name" value="P-loop_NTPase"/>
</dbReference>
<dbReference type="Gene3D" id="3.40.50.300">
    <property type="entry name" value="P-loop containing nucleotide triphosphate hydrolases"/>
    <property type="match status" value="1"/>
</dbReference>
<keyword evidence="2" id="KW-0547">Nucleotide-binding</keyword>
<dbReference type="GO" id="GO:0005524">
    <property type="term" value="F:ATP binding"/>
    <property type="evidence" value="ECO:0007669"/>
    <property type="project" value="UniProtKB-KW"/>
</dbReference>
<dbReference type="CDD" id="cd19481">
    <property type="entry name" value="RecA-like_protease"/>
    <property type="match status" value="1"/>
</dbReference>
<dbReference type="Proteomes" id="UP001348817">
    <property type="component" value="Chromosome"/>
</dbReference>
<dbReference type="SMART" id="SM00382">
    <property type="entry name" value="AAA"/>
    <property type="match status" value="1"/>
</dbReference>
<reference evidence="5 6" key="1">
    <citation type="submission" date="2021-12" db="EMBL/GenBank/DDBJ databases">
        <title>Genome sequencing of bacteria with rrn-lacking chromosome and rrn-plasmid.</title>
        <authorList>
            <person name="Anda M."/>
            <person name="Iwasaki W."/>
        </authorList>
    </citation>
    <scope>NUCLEOTIDE SEQUENCE [LARGE SCALE GENOMIC DNA]</scope>
    <source>
        <strain evidence="5 6">DSM 100852</strain>
    </source>
</reference>
<evidence type="ECO:0000259" key="4">
    <source>
        <dbReference type="SMART" id="SM00382"/>
    </source>
</evidence>
<sequence length="453" mass="51996">MEVNPNVRTLEAELRWFSAVLDTRMKLYFGEGCEYRDVEDVPAPNLERDPSIYAQIINGFKFSRAERLILLLGLVPHVMPQMLDVFFTKNKLYDRAYTEFGGAPTTYFQGFLPTGETAAFLVSGSNLAKRTRVLTFFEDEHPFNKYNILKLDNNQQQDNPETPLSGMLRITEEYLSYLITGKPFKPNYTSKFPAIRISTKLSWDDLVFDDHVFNEIQQIIMWLENRPKIMEEWGLSKFIKPGYRALFYGPPGTGKTLTASLIGKYTNREVYRIDLSQVISKYIGDTEKNLATIFDTAEHKDWILFFDEADALFGKRAQQSGSSGFSEQHLNQQVAYLLQRIEDYDGVVVLASNLKDNIDPAFQRRFQSMVYFAKPEVEQRHKLWTSAFKGLRLDSGIDFMEVATRYDLAGGAIINVLRYCALMATMNKDGMVTLKTLLNGIKKEYIKEGIAVE</sequence>
<dbReference type="SUPFAM" id="SSF52540">
    <property type="entry name" value="P-loop containing nucleoside triphosphate hydrolases"/>
    <property type="match status" value="1"/>
</dbReference>
<dbReference type="RefSeq" id="WP_338391600.1">
    <property type="nucleotide sequence ID" value="NZ_AP025314.1"/>
</dbReference>
<proteinExistence type="inferred from homology"/>
<dbReference type="InterPro" id="IPR003959">
    <property type="entry name" value="ATPase_AAA_core"/>
</dbReference>
<dbReference type="Pfam" id="PF00004">
    <property type="entry name" value="AAA"/>
    <property type="match status" value="1"/>
</dbReference>
<evidence type="ECO:0000256" key="2">
    <source>
        <dbReference type="ARBA" id="ARBA00022741"/>
    </source>
</evidence>
<comment type="similarity">
    <text evidence="1">Belongs to the AAA ATPase family.</text>
</comment>
<protein>
    <recommendedName>
        <fullName evidence="4">AAA+ ATPase domain-containing protein</fullName>
    </recommendedName>
</protein>
<evidence type="ECO:0000313" key="6">
    <source>
        <dbReference type="Proteomes" id="UP001348817"/>
    </source>
</evidence>
<keyword evidence="6" id="KW-1185">Reference proteome</keyword>
<feature type="domain" description="AAA+ ATPase" evidence="4">
    <location>
        <begin position="241"/>
        <end position="376"/>
    </location>
</feature>
<gene>
    <name evidence="5" type="ORF">FUAX_24520</name>
</gene>
<organism evidence="5 6">
    <name type="scientific">Fulvitalea axinellae</name>
    <dbReference type="NCBI Taxonomy" id="1182444"/>
    <lineage>
        <taxon>Bacteria</taxon>
        <taxon>Pseudomonadati</taxon>
        <taxon>Bacteroidota</taxon>
        <taxon>Cytophagia</taxon>
        <taxon>Cytophagales</taxon>
        <taxon>Persicobacteraceae</taxon>
        <taxon>Fulvitalea</taxon>
    </lineage>
</organism>